<evidence type="ECO:0000313" key="1">
    <source>
        <dbReference type="EMBL" id="JAA84261.1"/>
    </source>
</evidence>
<reference evidence="1" key="1">
    <citation type="journal article" date="2013" name="BMC Genomics">
        <title>Unscrambling butterfly oogenesis.</title>
        <authorList>
            <person name="Carter J.M."/>
            <person name="Baker S.C."/>
            <person name="Pink R."/>
            <person name="Carter D.R."/>
            <person name="Collins A."/>
            <person name="Tomlin J."/>
            <person name="Gibbs M."/>
            <person name="Breuker C.J."/>
        </authorList>
    </citation>
    <scope>NUCLEOTIDE SEQUENCE</scope>
    <source>
        <tissue evidence="1">Ovary</tissue>
    </source>
</reference>
<sequence>MAFAVYRKLSSLYILEFRKVTFCPIPFNVLLQTDRIFTPICVVPLCTDMNLNSNVFIIHTTANSDGYCIIIHMSSYERPSLPFSSLIPLGAK</sequence>
<dbReference type="AlphaFoldDB" id="S4NYZ0"/>
<reference evidence="1" key="2">
    <citation type="submission" date="2013-05" db="EMBL/GenBank/DDBJ databases">
        <authorList>
            <person name="Carter J.-M."/>
            <person name="Baker S.C."/>
            <person name="Pink R."/>
            <person name="Carter D.R.F."/>
            <person name="Collins A."/>
            <person name="Tomlin J."/>
            <person name="Gibbs M."/>
            <person name="Breuker C.J."/>
        </authorList>
    </citation>
    <scope>NUCLEOTIDE SEQUENCE</scope>
    <source>
        <tissue evidence="1">Ovary</tissue>
    </source>
</reference>
<name>S4NYZ0_9NEOP</name>
<dbReference type="EMBL" id="GAIX01008299">
    <property type="protein sequence ID" value="JAA84261.1"/>
    <property type="molecule type" value="Transcribed_RNA"/>
</dbReference>
<organism evidence="1">
    <name type="scientific">Pararge aegeria</name>
    <name type="common">speckled wood butterfly</name>
    <dbReference type="NCBI Taxonomy" id="116150"/>
    <lineage>
        <taxon>Eukaryota</taxon>
        <taxon>Metazoa</taxon>
        <taxon>Ecdysozoa</taxon>
        <taxon>Arthropoda</taxon>
        <taxon>Hexapoda</taxon>
        <taxon>Insecta</taxon>
        <taxon>Pterygota</taxon>
        <taxon>Neoptera</taxon>
        <taxon>Endopterygota</taxon>
        <taxon>Lepidoptera</taxon>
        <taxon>Glossata</taxon>
        <taxon>Ditrysia</taxon>
        <taxon>Papilionoidea</taxon>
        <taxon>Nymphalidae</taxon>
        <taxon>Satyrinae</taxon>
        <taxon>Satyrini</taxon>
        <taxon>Parargina</taxon>
        <taxon>Pararge</taxon>
    </lineage>
</organism>
<accession>S4NYZ0</accession>
<protein>
    <submittedName>
        <fullName evidence="1">Uncharacterized protein</fullName>
    </submittedName>
</protein>
<proteinExistence type="predicted"/>